<keyword evidence="9 11" id="KW-0670">Pyruvate</keyword>
<dbReference type="NCBIfam" id="NF006667">
    <property type="entry name" value="PRK09212.1"/>
    <property type="match status" value="1"/>
</dbReference>
<dbReference type="NCBIfam" id="NF008854">
    <property type="entry name" value="PRK11892.1"/>
    <property type="match status" value="1"/>
</dbReference>
<evidence type="ECO:0000256" key="9">
    <source>
        <dbReference type="ARBA" id="ARBA00023317"/>
    </source>
</evidence>
<name>A0A8G1ZH56_9SPHN</name>
<comment type="function">
    <text evidence="11">The pyruvate dehydrogenase complex catalyzes the overall conversion of pyruvate to acetyl-CoA and CO2.</text>
</comment>
<comment type="cofactor">
    <cofactor evidence="1">
        <name>(R)-lipoate</name>
        <dbReference type="ChEBI" id="CHEBI:83088"/>
    </cofactor>
</comment>
<evidence type="ECO:0000256" key="11">
    <source>
        <dbReference type="RuleBase" id="RU364074"/>
    </source>
</evidence>
<dbReference type="Gene3D" id="3.40.50.920">
    <property type="match status" value="1"/>
</dbReference>
<dbReference type="RefSeq" id="WP_129926338.1">
    <property type="nucleotide sequence ID" value="NZ_SEOO01000011.1"/>
</dbReference>
<accession>A0A8G1ZH56</accession>
<dbReference type="Gene3D" id="2.40.50.100">
    <property type="match status" value="1"/>
</dbReference>
<protein>
    <recommendedName>
        <fullName evidence="5 11">Pyruvate dehydrogenase E1 component subunit beta</fullName>
        <ecNumber evidence="4 11">1.2.4.1</ecNumber>
    </recommendedName>
</protein>
<dbReference type="InterPro" id="IPR033248">
    <property type="entry name" value="Transketolase_C"/>
</dbReference>
<keyword evidence="7 11" id="KW-0560">Oxidoreductase</keyword>
<evidence type="ECO:0000256" key="7">
    <source>
        <dbReference type="ARBA" id="ARBA00023002"/>
    </source>
</evidence>
<dbReference type="PANTHER" id="PTHR11624:SF96">
    <property type="entry name" value="PYRUVATE DEHYDROGENASE E1 COMPONENT SUBUNIT BETA, MITOCHONDRIAL"/>
    <property type="match status" value="1"/>
</dbReference>
<dbReference type="EC" id="1.2.4.1" evidence="4 11"/>
<proteinExistence type="predicted"/>
<dbReference type="FunFam" id="3.40.50.920:FF:000001">
    <property type="entry name" value="Pyruvate dehydrogenase E1 beta subunit"/>
    <property type="match status" value="1"/>
</dbReference>
<keyword evidence="8 11" id="KW-0786">Thiamine pyrophosphate</keyword>
<evidence type="ECO:0000256" key="4">
    <source>
        <dbReference type="ARBA" id="ARBA00012281"/>
    </source>
</evidence>
<dbReference type="FunFam" id="2.40.50.100:FF:000010">
    <property type="entry name" value="Acetyltransferase component of pyruvate dehydrogenase complex"/>
    <property type="match status" value="1"/>
</dbReference>
<evidence type="ECO:0000256" key="1">
    <source>
        <dbReference type="ARBA" id="ARBA00001938"/>
    </source>
</evidence>
<gene>
    <name evidence="14" type="ORF">EWH12_08715</name>
</gene>
<dbReference type="Pfam" id="PF02780">
    <property type="entry name" value="Transketolase_C"/>
    <property type="match status" value="1"/>
</dbReference>
<dbReference type="CDD" id="cd06849">
    <property type="entry name" value="lipoyl_domain"/>
    <property type="match status" value="1"/>
</dbReference>
<evidence type="ECO:0000256" key="2">
    <source>
        <dbReference type="ARBA" id="ARBA00001964"/>
    </source>
</evidence>
<dbReference type="PROSITE" id="PS50968">
    <property type="entry name" value="BIOTINYL_LIPOYL"/>
    <property type="match status" value="1"/>
</dbReference>
<dbReference type="AlphaFoldDB" id="A0A8G1ZH56"/>
<dbReference type="Proteomes" id="UP000291572">
    <property type="component" value="Unassembled WGS sequence"/>
</dbReference>
<dbReference type="GO" id="GO:0006086">
    <property type="term" value="P:pyruvate decarboxylation to acetyl-CoA"/>
    <property type="evidence" value="ECO:0007669"/>
    <property type="project" value="InterPro"/>
</dbReference>
<dbReference type="EMBL" id="SEOO01000011">
    <property type="protein sequence ID" value="RYM11755.1"/>
    <property type="molecule type" value="Genomic_DNA"/>
</dbReference>
<dbReference type="SMART" id="SM00861">
    <property type="entry name" value="Transket_pyr"/>
    <property type="match status" value="1"/>
</dbReference>
<evidence type="ECO:0000256" key="5">
    <source>
        <dbReference type="ARBA" id="ARBA00016138"/>
    </source>
</evidence>
<comment type="catalytic activity">
    <reaction evidence="11">
        <text>N(6)-[(R)-lipoyl]-L-lysyl-[protein] + pyruvate + H(+) = N(6)-[(R)-S(8)-acetyldihydrolipoyl]-L-lysyl-[protein] + CO2</text>
        <dbReference type="Rhea" id="RHEA:19189"/>
        <dbReference type="Rhea" id="RHEA-COMP:10474"/>
        <dbReference type="Rhea" id="RHEA-COMP:10478"/>
        <dbReference type="ChEBI" id="CHEBI:15361"/>
        <dbReference type="ChEBI" id="CHEBI:15378"/>
        <dbReference type="ChEBI" id="CHEBI:16526"/>
        <dbReference type="ChEBI" id="CHEBI:83099"/>
        <dbReference type="ChEBI" id="CHEBI:83111"/>
        <dbReference type="EC" id="1.2.4.1"/>
    </reaction>
</comment>
<comment type="function">
    <text evidence="10">The pyruvate dehydrogenase complex catalyzes the overall conversion of pyruvate to acetyl-CoA and CO(2). It contains multiple copies of three enzymatic components: pyruvate dehydrogenase (E1), dihydrolipoamide acetyltransferase (E2) and lipoamide dehydrogenase (E3).</text>
</comment>
<dbReference type="InterPro" id="IPR029061">
    <property type="entry name" value="THDP-binding"/>
</dbReference>
<evidence type="ECO:0000259" key="13">
    <source>
        <dbReference type="PROSITE" id="PS50968"/>
    </source>
</evidence>
<dbReference type="SUPFAM" id="SSF52518">
    <property type="entry name" value="Thiamin diphosphate-binding fold (THDP-binding)"/>
    <property type="match status" value="1"/>
</dbReference>
<comment type="subunit">
    <text evidence="3">Heterodimer of an alpha and a beta chain.</text>
</comment>
<dbReference type="InterPro" id="IPR000089">
    <property type="entry name" value="Biotin_lipoyl"/>
</dbReference>
<dbReference type="InterPro" id="IPR003016">
    <property type="entry name" value="2-oxoA_DH_lipoyl-BS"/>
</dbReference>
<dbReference type="Pfam" id="PF02779">
    <property type="entry name" value="Transket_pyr"/>
    <property type="match status" value="1"/>
</dbReference>
<dbReference type="InterPro" id="IPR027110">
    <property type="entry name" value="PDHB_mito-type"/>
</dbReference>
<dbReference type="SUPFAM" id="SSF52922">
    <property type="entry name" value="TK C-terminal domain-like"/>
    <property type="match status" value="1"/>
</dbReference>
<sequence length="456" mass="48510">MGIVIKMPALSPTMEEGTLAKWLVKEGDEVKSGDILAEIETDKATMEFEAVDEGKIGKIMIAEGTEGVKVGTVIAEMAGEGGEEAAPAPKAEAPKAEAASAPKKAESGTSKLASDVKASVQDPAIPEGTEFVKTTVREALRDAMAEEMRKDERVFVMGEEVAEYQGAYKVTQGLLDEFGDKRVIDTPITEYGFAGIGTGAAMGGLRPIVEFMTFNFAMQAIDHIINSAAKTNYMSGGQMRCPIVFRGPNGAASRVGAQHSQNYGPWYAAVPGLIVIAPYDAADAKGLLKAAIRSTDPVVFLENELLYGRSFDVPKLDDYVLPIGKARIMRAGKDVTLVSYSIGVGLALEAAETLAGEGIDAEVIDLRTLRPLDTATVLESLKKTNRLVVVEEGWPTCSIASEIAAVVMEQGFDDLDAPVLRVTNEDVPLPYAANLEKAALIDASRVVAAAKKVCYK</sequence>
<dbReference type="Gene3D" id="3.40.50.970">
    <property type="match status" value="1"/>
</dbReference>
<comment type="cofactor">
    <cofactor evidence="2 11">
        <name>thiamine diphosphate</name>
        <dbReference type="ChEBI" id="CHEBI:58937"/>
    </cofactor>
</comment>
<dbReference type="OrthoDB" id="7821727at2"/>
<organism evidence="14 15">
    <name type="scientific">Sphingobium cupriresistens</name>
    <dbReference type="NCBI Taxonomy" id="1132417"/>
    <lineage>
        <taxon>Bacteria</taxon>
        <taxon>Pseudomonadati</taxon>
        <taxon>Pseudomonadota</taxon>
        <taxon>Alphaproteobacteria</taxon>
        <taxon>Sphingomonadales</taxon>
        <taxon>Sphingomonadaceae</taxon>
        <taxon>Sphingobium</taxon>
    </lineage>
</organism>
<evidence type="ECO:0000256" key="12">
    <source>
        <dbReference type="SAM" id="MobiDB-lite"/>
    </source>
</evidence>
<dbReference type="GO" id="GO:0004739">
    <property type="term" value="F:pyruvate dehydrogenase (acetyl-transferring) activity"/>
    <property type="evidence" value="ECO:0007669"/>
    <property type="project" value="UniProtKB-UniRule"/>
</dbReference>
<dbReference type="InterPro" id="IPR011053">
    <property type="entry name" value="Single_hybrid_motif"/>
</dbReference>
<evidence type="ECO:0000256" key="6">
    <source>
        <dbReference type="ARBA" id="ARBA00022823"/>
    </source>
</evidence>
<dbReference type="InterPro" id="IPR005475">
    <property type="entry name" value="Transketolase-like_Pyr-bd"/>
</dbReference>
<comment type="caution">
    <text evidence="14">The sequence shown here is derived from an EMBL/GenBank/DDBJ whole genome shotgun (WGS) entry which is preliminary data.</text>
</comment>
<feature type="domain" description="Lipoyl-binding" evidence="13">
    <location>
        <begin position="2"/>
        <end position="78"/>
    </location>
</feature>
<keyword evidence="6" id="KW-0450">Lipoyl</keyword>
<feature type="region of interest" description="Disordered" evidence="12">
    <location>
        <begin position="81"/>
        <end position="119"/>
    </location>
</feature>
<dbReference type="SUPFAM" id="SSF51230">
    <property type="entry name" value="Single hybrid motif"/>
    <property type="match status" value="1"/>
</dbReference>
<dbReference type="PROSITE" id="PS00189">
    <property type="entry name" value="LIPOYL"/>
    <property type="match status" value="1"/>
</dbReference>
<evidence type="ECO:0000256" key="10">
    <source>
        <dbReference type="ARBA" id="ARBA00025211"/>
    </source>
</evidence>
<evidence type="ECO:0000313" key="14">
    <source>
        <dbReference type="EMBL" id="RYM11755.1"/>
    </source>
</evidence>
<dbReference type="InterPro" id="IPR009014">
    <property type="entry name" value="Transketo_C/PFOR_II"/>
</dbReference>
<feature type="compositionally biased region" description="Low complexity" evidence="12">
    <location>
        <begin position="84"/>
        <end position="102"/>
    </location>
</feature>
<dbReference type="Pfam" id="PF00364">
    <property type="entry name" value="Biotin_lipoyl"/>
    <property type="match status" value="1"/>
</dbReference>
<evidence type="ECO:0000313" key="15">
    <source>
        <dbReference type="Proteomes" id="UP000291572"/>
    </source>
</evidence>
<dbReference type="FunFam" id="3.40.50.970:FF:000001">
    <property type="entry name" value="Pyruvate dehydrogenase E1 beta subunit"/>
    <property type="match status" value="1"/>
</dbReference>
<dbReference type="PANTHER" id="PTHR11624">
    <property type="entry name" value="DEHYDROGENASE RELATED"/>
    <property type="match status" value="1"/>
</dbReference>
<reference evidence="14 15" key="1">
    <citation type="submission" date="2019-02" db="EMBL/GenBank/DDBJ databases">
        <authorList>
            <person name="Feng G."/>
        </authorList>
    </citation>
    <scope>NUCLEOTIDE SEQUENCE [LARGE SCALE GENOMIC DNA]</scope>
    <source>
        <strain evidence="14 15">CCTCC AB 2011146</strain>
    </source>
</reference>
<evidence type="ECO:0000256" key="8">
    <source>
        <dbReference type="ARBA" id="ARBA00023052"/>
    </source>
</evidence>
<dbReference type="CDD" id="cd07036">
    <property type="entry name" value="TPP_PYR_E1-PDHc-beta_like"/>
    <property type="match status" value="1"/>
</dbReference>
<evidence type="ECO:0000256" key="3">
    <source>
        <dbReference type="ARBA" id="ARBA00011870"/>
    </source>
</evidence>